<proteinExistence type="inferred from homology"/>
<dbReference type="PANTHER" id="PTHR24067">
    <property type="entry name" value="UBIQUITIN-CONJUGATING ENZYME E2"/>
    <property type="match status" value="1"/>
</dbReference>
<dbReference type="Proteomes" id="UP000436088">
    <property type="component" value="Unassembled WGS sequence"/>
</dbReference>
<evidence type="ECO:0000313" key="7">
    <source>
        <dbReference type="EMBL" id="KAE8690581.1"/>
    </source>
</evidence>
<comment type="caution">
    <text evidence="7">The sequence shown here is derived from an EMBL/GenBank/DDBJ whole genome shotgun (WGS) entry which is preliminary data.</text>
</comment>
<dbReference type="InterPro" id="IPR000608">
    <property type="entry name" value="UBC"/>
</dbReference>
<dbReference type="SMART" id="SM00212">
    <property type="entry name" value="UBCc"/>
    <property type="match status" value="1"/>
</dbReference>
<protein>
    <submittedName>
        <fullName evidence="7">Ubiquitin-conjugating enzyme E2 C</fullName>
    </submittedName>
</protein>
<keyword evidence="4" id="KW-0547">Nucleotide-binding</keyword>
<dbReference type="SUPFAM" id="SSF54495">
    <property type="entry name" value="UBC-like"/>
    <property type="match status" value="1"/>
</dbReference>
<dbReference type="GO" id="GO:0005524">
    <property type="term" value="F:ATP binding"/>
    <property type="evidence" value="ECO:0007669"/>
    <property type="project" value="UniProtKB-UniRule"/>
</dbReference>
<name>A0A6A2ZF03_HIBSY</name>
<reference evidence="7" key="1">
    <citation type="submission" date="2019-09" db="EMBL/GenBank/DDBJ databases">
        <title>Draft genome information of white flower Hibiscus syriacus.</title>
        <authorList>
            <person name="Kim Y.-M."/>
        </authorList>
    </citation>
    <scope>NUCLEOTIDE SEQUENCE [LARGE SCALE GENOMIC DNA]</scope>
    <source>
        <strain evidence="7">YM2019G1</strain>
    </source>
</reference>
<dbReference type="PROSITE" id="PS50127">
    <property type="entry name" value="UBC_2"/>
    <property type="match status" value="1"/>
</dbReference>
<evidence type="ECO:0000256" key="4">
    <source>
        <dbReference type="RuleBase" id="RU362109"/>
    </source>
</evidence>
<evidence type="ECO:0000256" key="1">
    <source>
        <dbReference type="ARBA" id="ARBA00022679"/>
    </source>
</evidence>
<feature type="active site" description="Glycyl thioester intermediate" evidence="3">
    <location>
        <position position="75"/>
    </location>
</feature>
<dbReference type="InterPro" id="IPR023313">
    <property type="entry name" value="UBQ-conjugating_AS"/>
</dbReference>
<accession>A0A6A2ZF03</accession>
<comment type="similarity">
    <text evidence="4">Belongs to the ubiquitin-conjugating enzyme family.</text>
</comment>
<dbReference type="EMBL" id="VEPZ02001150">
    <property type="protein sequence ID" value="KAE8690581.1"/>
    <property type="molecule type" value="Genomic_DNA"/>
</dbReference>
<evidence type="ECO:0000256" key="3">
    <source>
        <dbReference type="PROSITE-ProRule" id="PRU10133"/>
    </source>
</evidence>
<dbReference type="InterPro" id="IPR016135">
    <property type="entry name" value="UBQ-conjugating_enzyme/RWD"/>
</dbReference>
<keyword evidence="2 4" id="KW-0833">Ubl conjugation pathway</keyword>
<dbReference type="AlphaFoldDB" id="A0A6A2ZF03"/>
<organism evidence="7 8">
    <name type="scientific">Hibiscus syriacus</name>
    <name type="common">Rose of Sharon</name>
    <dbReference type="NCBI Taxonomy" id="106335"/>
    <lineage>
        <taxon>Eukaryota</taxon>
        <taxon>Viridiplantae</taxon>
        <taxon>Streptophyta</taxon>
        <taxon>Embryophyta</taxon>
        <taxon>Tracheophyta</taxon>
        <taxon>Spermatophyta</taxon>
        <taxon>Magnoliopsida</taxon>
        <taxon>eudicotyledons</taxon>
        <taxon>Gunneridae</taxon>
        <taxon>Pentapetalae</taxon>
        <taxon>rosids</taxon>
        <taxon>malvids</taxon>
        <taxon>Malvales</taxon>
        <taxon>Malvaceae</taxon>
        <taxon>Malvoideae</taxon>
        <taxon>Hibiscus</taxon>
    </lineage>
</organism>
<feature type="region of interest" description="Disordered" evidence="5">
    <location>
        <begin position="1"/>
        <end position="28"/>
    </location>
</feature>
<dbReference type="Pfam" id="PF00179">
    <property type="entry name" value="UQ_con"/>
    <property type="match status" value="1"/>
</dbReference>
<evidence type="ECO:0000256" key="2">
    <source>
        <dbReference type="ARBA" id="ARBA00022786"/>
    </source>
</evidence>
<feature type="domain" description="UBC core" evidence="6">
    <location>
        <begin position="1"/>
        <end position="139"/>
    </location>
</feature>
<evidence type="ECO:0000259" key="6">
    <source>
        <dbReference type="PROSITE" id="PS50127"/>
    </source>
</evidence>
<keyword evidence="1" id="KW-0808">Transferase</keyword>
<gene>
    <name evidence="7" type="ORF">F3Y22_tig00110893pilonHSYRG00002</name>
</gene>
<evidence type="ECO:0000256" key="5">
    <source>
        <dbReference type="SAM" id="MobiDB-lite"/>
    </source>
</evidence>
<dbReference type="PROSITE" id="PS00183">
    <property type="entry name" value="UBC_1"/>
    <property type="match status" value="1"/>
</dbReference>
<evidence type="ECO:0000313" key="8">
    <source>
        <dbReference type="Proteomes" id="UP000436088"/>
    </source>
</evidence>
<dbReference type="Gene3D" id="3.10.110.10">
    <property type="entry name" value="Ubiquitin Conjugating Enzyme"/>
    <property type="match status" value="1"/>
</dbReference>
<keyword evidence="8" id="KW-1185">Reference proteome</keyword>
<dbReference type="InterPro" id="IPR050113">
    <property type="entry name" value="Ub_conjugating_enzyme"/>
</dbReference>
<dbReference type="GO" id="GO:0016740">
    <property type="term" value="F:transferase activity"/>
    <property type="evidence" value="ECO:0007669"/>
    <property type="project" value="UniProtKB-KW"/>
</dbReference>
<keyword evidence="4" id="KW-0067">ATP-binding</keyword>
<sequence length="146" mass="15808">MATTNGYTGNTPLASTTGSKQLTPTARTVDSQSVLKRKRIQTLSCIPCDNPFKPPKVKVDTACFHPNVDVYGNICLDILQDKWSSAYDVRAILLSIQSLLGEANISSPLNTQAAQLWSNQEAFWSLEAVVGATVGAARLRRSDGRP</sequence>